<reference evidence="3 4" key="1">
    <citation type="submission" date="2017-09" db="EMBL/GenBank/DDBJ databases">
        <title>Sphingomonas ginsenosidimutans KACC 14949, whole genome shotgun sequence.</title>
        <authorList>
            <person name="Feng G."/>
            <person name="Zhu H."/>
        </authorList>
    </citation>
    <scope>NUCLEOTIDE SEQUENCE [LARGE SCALE GENOMIC DNA]</scope>
    <source>
        <strain evidence="3 4">KACC 14949</strain>
    </source>
</reference>
<proteinExistence type="predicted"/>
<keyword evidence="2" id="KW-1133">Transmembrane helix</keyword>
<protein>
    <recommendedName>
        <fullName evidence="5">DUF454 domain-containing protein</fullName>
    </recommendedName>
</protein>
<feature type="transmembrane region" description="Helical" evidence="2">
    <location>
        <begin position="42"/>
        <end position="61"/>
    </location>
</feature>
<evidence type="ECO:0000313" key="3">
    <source>
        <dbReference type="EMBL" id="PCG10563.1"/>
    </source>
</evidence>
<dbReference type="PANTHER" id="PTHR35813">
    <property type="entry name" value="INNER MEMBRANE PROTEIN YBAN"/>
    <property type="match status" value="1"/>
</dbReference>
<keyword evidence="2" id="KW-0812">Transmembrane</keyword>
<gene>
    <name evidence="3" type="ORF">COA17_03935</name>
</gene>
<dbReference type="InterPro" id="IPR007401">
    <property type="entry name" value="DUF454"/>
</dbReference>
<feature type="region of interest" description="Disordered" evidence="1">
    <location>
        <begin position="1"/>
        <end position="35"/>
    </location>
</feature>
<accession>A0A2A4I2T4</accession>
<organism evidence="3 4">
    <name type="scientific">Sphingomonas ginsenosidimutans</name>
    <dbReference type="NCBI Taxonomy" id="862134"/>
    <lineage>
        <taxon>Bacteria</taxon>
        <taxon>Pseudomonadati</taxon>
        <taxon>Pseudomonadota</taxon>
        <taxon>Alphaproteobacteria</taxon>
        <taxon>Sphingomonadales</taxon>
        <taxon>Sphingomonadaceae</taxon>
        <taxon>Sphingomonas</taxon>
    </lineage>
</organism>
<comment type="caution">
    <text evidence="3">The sequence shown here is derived from an EMBL/GenBank/DDBJ whole genome shotgun (WGS) entry which is preliminary data.</text>
</comment>
<keyword evidence="2" id="KW-0472">Membrane</keyword>
<sequence length="159" mass="16865">MSRRRRLPSPLRADPPGRGSDGSQRPDSGEKRPGVGGRAARLGWLAMGWICVALGIIGALLPLMPTTIFLILAAGCFARSSPRLEAWLLDHPRVGPTLRAWRRDGAIGRRGKTLACGGIAAGYSIFLWTARPGLPLAMLVGATMAGCALYILTRPTAPV</sequence>
<dbReference type="Pfam" id="PF04304">
    <property type="entry name" value="DUF454"/>
    <property type="match status" value="1"/>
</dbReference>
<dbReference type="EMBL" id="NWVD01000001">
    <property type="protein sequence ID" value="PCG10563.1"/>
    <property type="molecule type" value="Genomic_DNA"/>
</dbReference>
<dbReference type="PANTHER" id="PTHR35813:SF1">
    <property type="entry name" value="INNER MEMBRANE PROTEIN YBAN"/>
    <property type="match status" value="1"/>
</dbReference>
<dbReference type="AlphaFoldDB" id="A0A2A4I2T4"/>
<feature type="transmembrane region" description="Helical" evidence="2">
    <location>
        <begin position="134"/>
        <end position="153"/>
    </location>
</feature>
<keyword evidence="4" id="KW-1185">Reference proteome</keyword>
<dbReference type="GO" id="GO:0005886">
    <property type="term" value="C:plasma membrane"/>
    <property type="evidence" value="ECO:0007669"/>
    <property type="project" value="TreeGrafter"/>
</dbReference>
<evidence type="ECO:0000256" key="2">
    <source>
        <dbReference type="SAM" id="Phobius"/>
    </source>
</evidence>
<evidence type="ECO:0008006" key="5">
    <source>
        <dbReference type="Google" id="ProtNLM"/>
    </source>
</evidence>
<name>A0A2A4I2T4_9SPHN</name>
<evidence type="ECO:0000256" key="1">
    <source>
        <dbReference type="SAM" id="MobiDB-lite"/>
    </source>
</evidence>
<dbReference type="Proteomes" id="UP000218784">
    <property type="component" value="Unassembled WGS sequence"/>
</dbReference>
<evidence type="ECO:0000313" key="4">
    <source>
        <dbReference type="Proteomes" id="UP000218784"/>
    </source>
</evidence>